<feature type="compositionally biased region" description="Pro residues" evidence="1">
    <location>
        <begin position="307"/>
        <end position="321"/>
    </location>
</feature>
<feature type="domain" description="DUF5667" evidence="3">
    <location>
        <begin position="111"/>
        <end position="220"/>
    </location>
</feature>
<comment type="caution">
    <text evidence="4">The sequence shown here is derived from an EMBL/GenBank/DDBJ whole genome shotgun (WGS) entry which is preliminary data.</text>
</comment>
<dbReference type="Pfam" id="PF18915">
    <property type="entry name" value="DUF5667"/>
    <property type="match status" value="1"/>
</dbReference>
<accession>A0ABW0ZKJ2</accession>
<keyword evidence="2" id="KW-0472">Membrane</keyword>
<gene>
    <name evidence="4" type="ORF">ACFPQB_08640</name>
</gene>
<protein>
    <submittedName>
        <fullName evidence="4">DUF5667 domain-containing protein</fullName>
    </submittedName>
</protein>
<proteinExistence type="predicted"/>
<dbReference type="InterPro" id="IPR043725">
    <property type="entry name" value="DUF5667"/>
</dbReference>
<reference evidence="5" key="1">
    <citation type="journal article" date="2019" name="Int. J. Syst. Evol. Microbiol.">
        <title>The Global Catalogue of Microorganisms (GCM) 10K type strain sequencing project: providing services to taxonomists for standard genome sequencing and annotation.</title>
        <authorList>
            <consortium name="The Broad Institute Genomics Platform"/>
            <consortium name="The Broad Institute Genome Sequencing Center for Infectious Disease"/>
            <person name="Wu L."/>
            <person name="Ma J."/>
        </authorList>
    </citation>
    <scope>NUCLEOTIDE SEQUENCE [LARGE SCALE GENOMIC DNA]</scope>
    <source>
        <strain evidence="5">YIM 94188</strain>
    </source>
</reference>
<keyword evidence="5" id="KW-1185">Reference proteome</keyword>
<evidence type="ECO:0000313" key="5">
    <source>
        <dbReference type="Proteomes" id="UP001596072"/>
    </source>
</evidence>
<evidence type="ECO:0000313" key="4">
    <source>
        <dbReference type="EMBL" id="MFC5728985.1"/>
    </source>
</evidence>
<evidence type="ECO:0000259" key="3">
    <source>
        <dbReference type="Pfam" id="PF18915"/>
    </source>
</evidence>
<organism evidence="4 5">
    <name type="scientific">Nocardioides vastitatis</name>
    <dbReference type="NCBI Taxonomy" id="2568655"/>
    <lineage>
        <taxon>Bacteria</taxon>
        <taxon>Bacillati</taxon>
        <taxon>Actinomycetota</taxon>
        <taxon>Actinomycetes</taxon>
        <taxon>Propionibacteriales</taxon>
        <taxon>Nocardioidaceae</taxon>
        <taxon>Nocardioides</taxon>
    </lineage>
</organism>
<dbReference type="Proteomes" id="UP001596072">
    <property type="component" value="Unassembled WGS sequence"/>
</dbReference>
<evidence type="ECO:0000256" key="2">
    <source>
        <dbReference type="SAM" id="Phobius"/>
    </source>
</evidence>
<dbReference type="RefSeq" id="WP_136431455.1">
    <property type="nucleotide sequence ID" value="NZ_JBHSNS010000003.1"/>
</dbReference>
<dbReference type="EMBL" id="JBHSNS010000003">
    <property type="protein sequence ID" value="MFC5728985.1"/>
    <property type="molecule type" value="Genomic_DNA"/>
</dbReference>
<name>A0ABW0ZKJ2_9ACTN</name>
<feature type="transmembrane region" description="Helical" evidence="2">
    <location>
        <begin position="89"/>
        <end position="108"/>
    </location>
</feature>
<feature type="region of interest" description="Disordered" evidence="1">
    <location>
        <begin position="275"/>
        <end position="381"/>
    </location>
</feature>
<sequence>MRGSPWSRRAEEFDALVSGYAGAEERRTELLAVVAALRSTPPVEARPDFVATLRTQLVAAAERDPAGVDQGLAAHLTPRQRRGSRERRLAAVVGGFAVVSATGSMAMASQGALPGDVLYPVKRAIENAQTNFQPDNAAKSESLIAHAEARLEEVQQLTAAGADPDVIATTLEDFTEQTNQAADFALDDYTATAEPTPIVDLRAFAAESMDVLAALGPVVPDSVRPVLITATQTVRQVDAAAWEACPTCAGGDIAELPEFAAQPLRLVLSGEIPDAASVTNQGTKPRKSPRDGQRGQTPLEEPTGDPVTPPAVPSEVPPPIEPTKEGSEDDGDIADDLGIDGKPGLGPRPPADKTPERDADDDGALSGILVDGVTGVLGGLS</sequence>
<feature type="compositionally biased region" description="Acidic residues" evidence="1">
    <location>
        <begin position="327"/>
        <end position="338"/>
    </location>
</feature>
<keyword evidence="2" id="KW-1133">Transmembrane helix</keyword>
<evidence type="ECO:0000256" key="1">
    <source>
        <dbReference type="SAM" id="MobiDB-lite"/>
    </source>
</evidence>
<keyword evidence="2" id="KW-0812">Transmembrane</keyword>